<proteinExistence type="predicted"/>
<dbReference type="InterPro" id="IPR032695">
    <property type="entry name" value="Integrin_dom_sf"/>
</dbReference>
<dbReference type="RefSeq" id="XP_022236471.1">
    <property type="nucleotide sequence ID" value="XM_022380763.1"/>
</dbReference>
<keyword evidence="7" id="KW-1185">Reference proteome</keyword>
<feature type="domain" description="Integrin alpha first immunoglubulin-like" evidence="5">
    <location>
        <begin position="33"/>
        <end position="196"/>
    </location>
</feature>
<organism evidence="7 8">
    <name type="scientific">Limulus polyphemus</name>
    <name type="common">Atlantic horseshoe crab</name>
    <dbReference type="NCBI Taxonomy" id="6850"/>
    <lineage>
        <taxon>Eukaryota</taxon>
        <taxon>Metazoa</taxon>
        <taxon>Ecdysozoa</taxon>
        <taxon>Arthropoda</taxon>
        <taxon>Chelicerata</taxon>
        <taxon>Merostomata</taxon>
        <taxon>Xiphosura</taxon>
        <taxon>Limulidae</taxon>
        <taxon>Limulus</taxon>
    </lineage>
</organism>
<evidence type="ECO:0000313" key="8">
    <source>
        <dbReference type="RefSeq" id="XP_022236471.1"/>
    </source>
</evidence>
<evidence type="ECO:0000256" key="2">
    <source>
        <dbReference type="ARBA" id="ARBA00023037"/>
    </source>
</evidence>
<dbReference type="Gene3D" id="2.60.40.1510">
    <property type="entry name" value="ntegrin, alpha v. Chain A, domain 3"/>
    <property type="match status" value="1"/>
</dbReference>
<accession>A0ABM1RYL6</accession>
<evidence type="ECO:0000256" key="3">
    <source>
        <dbReference type="ARBA" id="ARBA00023136"/>
    </source>
</evidence>
<keyword evidence="4" id="KW-0325">Glycoprotein</keyword>
<dbReference type="PANTHER" id="PTHR23220:SF122">
    <property type="entry name" value="INTEGRIN ALPHA-PS1"/>
    <property type="match status" value="1"/>
</dbReference>
<gene>
    <name evidence="8" type="primary">LOC111083995</name>
</gene>
<protein>
    <submittedName>
        <fullName evidence="8">Integrin alpha-PS1-like</fullName>
    </submittedName>
</protein>
<dbReference type="GeneID" id="111083995"/>
<evidence type="ECO:0000259" key="6">
    <source>
        <dbReference type="Pfam" id="PF20805"/>
    </source>
</evidence>
<sequence>MYVHTYISFLHTFLCRKSMNEGRYQKSFCYRGRPIIDIITTVEGNLKSIDATKRGCDANPTSALVCFSFKACFKLIPSVVSHGNQIRIKYRIEAEPRRKFHRVYFDGVKETETPNIVEKNIILQWEAIKSFECSTEVVYLKEKSDIQNPINFKLTYTLIQKEPIMPEEGEDLPDVSFYPILNQQEASKNFQATFMKNCGADDICQTELQFQVDFNLSKENGKLVLYLGEENLNMTLTVKNNREPAFEAKLYVSHPAPVSYIGQKSTKGGDIVCTPENNRLVICELGHPFIGEAEIQLRFSPRVHDVENSLSFEIWANT</sequence>
<feature type="domain" description="Integrin alpha second immunoglobulin-like" evidence="6">
    <location>
        <begin position="198"/>
        <end position="317"/>
    </location>
</feature>
<name>A0ABM1RYL6_LIMPO</name>
<comment type="subcellular location">
    <subcellularLocation>
        <location evidence="1">Membrane</location>
        <topology evidence="1">Single-pass type I membrane protein</topology>
    </subcellularLocation>
</comment>
<keyword evidence="2" id="KW-0401">Integrin</keyword>
<dbReference type="Proteomes" id="UP000694941">
    <property type="component" value="Unplaced"/>
</dbReference>
<reference evidence="8" key="1">
    <citation type="submission" date="2025-08" db="UniProtKB">
        <authorList>
            <consortium name="RefSeq"/>
        </authorList>
    </citation>
    <scope>IDENTIFICATION</scope>
    <source>
        <tissue evidence="8">Muscle</tissue>
    </source>
</reference>
<dbReference type="PANTHER" id="PTHR23220">
    <property type="entry name" value="INTEGRIN ALPHA"/>
    <property type="match status" value="1"/>
</dbReference>
<dbReference type="SUPFAM" id="SSF69179">
    <property type="entry name" value="Integrin domains"/>
    <property type="match status" value="2"/>
</dbReference>
<dbReference type="Pfam" id="PF08441">
    <property type="entry name" value="Integrin_A_Ig_1"/>
    <property type="match status" value="1"/>
</dbReference>
<evidence type="ECO:0000256" key="1">
    <source>
        <dbReference type="ARBA" id="ARBA00004479"/>
    </source>
</evidence>
<dbReference type="Pfam" id="PF20805">
    <property type="entry name" value="Integrin_A_Ig_2"/>
    <property type="match status" value="1"/>
</dbReference>
<dbReference type="InterPro" id="IPR013649">
    <property type="entry name" value="Integrin_alpha_Ig-like_1"/>
</dbReference>
<evidence type="ECO:0000256" key="4">
    <source>
        <dbReference type="ARBA" id="ARBA00023180"/>
    </source>
</evidence>
<evidence type="ECO:0000259" key="5">
    <source>
        <dbReference type="Pfam" id="PF08441"/>
    </source>
</evidence>
<dbReference type="Gene3D" id="2.60.40.1460">
    <property type="entry name" value="Integrin domains. Chain A, domain 2"/>
    <property type="match status" value="1"/>
</dbReference>
<dbReference type="InterPro" id="IPR048285">
    <property type="entry name" value="Integrin_alpha_Ig-like_2"/>
</dbReference>
<keyword evidence="3" id="KW-0472">Membrane</keyword>
<evidence type="ECO:0000313" key="7">
    <source>
        <dbReference type="Proteomes" id="UP000694941"/>
    </source>
</evidence>